<comment type="caution">
    <text evidence="1">The sequence shown here is derived from an EMBL/GenBank/DDBJ whole genome shotgun (WGS) entry which is preliminary data.</text>
</comment>
<dbReference type="EMBL" id="JABSNM010000032">
    <property type="protein sequence ID" value="NRT58525.1"/>
    <property type="molecule type" value="Genomic_DNA"/>
</dbReference>
<gene>
    <name evidence="1" type="ORF">HNQ01_003332</name>
    <name evidence="2" type="ORF">HNQ01_004294</name>
</gene>
<dbReference type="EMBL" id="JABSNM010000016">
    <property type="protein sequence ID" value="NRT57576.1"/>
    <property type="molecule type" value="Genomic_DNA"/>
</dbReference>
<proteinExistence type="predicted"/>
<sequence>METFYEVMRRQGISRRSLLKYCSLTATSLGLGPAFVPQIAHAMETKPRTPV</sequence>
<dbReference type="InterPro" id="IPR006311">
    <property type="entry name" value="TAT_signal"/>
</dbReference>
<evidence type="ECO:0000313" key="1">
    <source>
        <dbReference type="EMBL" id="NRT57576.1"/>
    </source>
</evidence>
<protein>
    <submittedName>
        <fullName evidence="1">Ni,Fe-hydrogenase I small subunit</fullName>
    </submittedName>
</protein>
<dbReference type="NCBIfam" id="TIGR01409">
    <property type="entry name" value="TAT_signal_seq"/>
    <property type="match status" value="1"/>
</dbReference>
<evidence type="ECO:0000313" key="2">
    <source>
        <dbReference type="EMBL" id="NRT58525.1"/>
    </source>
</evidence>
<dbReference type="Proteomes" id="UP001516061">
    <property type="component" value="Unassembled WGS sequence"/>
</dbReference>
<keyword evidence="3" id="KW-1185">Reference proteome</keyword>
<organism evidence="1 3">
    <name type="scientific">Sphaerotilus uruguayifluvii</name>
    <dbReference type="NCBI Taxonomy" id="2735897"/>
    <lineage>
        <taxon>Bacteria</taxon>
        <taxon>Pseudomonadati</taxon>
        <taxon>Pseudomonadota</taxon>
        <taxon>Betaproteobacteria</taxon>
        <taxon>Burkholderiales</taxon>
        <taxon>Sphaerotilaceae</taxon>
        <taxon>Sphaerotilus</taxon>
    </lineage>
</organism>
<dbReference type="PROSITE" id="PS51318">
    <property type="entry name" value="TAT"/>
    <property type="match status" value="1"/>
</dbReference>
<accession>A0ABX2G746</accession>
<reference evidence="1 3" key="1">
    <citation type="submission" date="2020-05" db="EMBL/GenBank/DDBJ databases">
        <title>Genomic Encyclopedia of Type Strains, Phase IV (KMG-V): Genome sequencing to study the core and pangenomes of soil and plant-associated prokaryotes.</title>
        <authorList>
            <person name="Whitman W."/>
        </authorList>
    </citation>
    <scope>NUCLEOTIDE SEQUENCE [LARGE SCALE GENOMIC DNA]</scope>
    <source>
        <strain evidence="1 3">C29</strain>
    </source>
</reference>
<name>A0ABX2G746_9BURK</name>
<dbReference type="RefSeq" id="WP_173806537.1">
    <property type="nucleotide sequence ID" value="NZ_JABSNM010000016.1"/>
</dbReference>
<dbReference type="InterPro" id="IPR019546">
    <property type="entry name" value="TAT_signal_bac_arc"/>
</dbReference>
<evidence type="ECO:0000313" key="3">
    <source>
        <dbReference type="Proteomes" id="UP001516061"/>
    </source>
</evidence>
<feature type="non-terminal residue" evidence="1">
    <location>
        <position position="51"/>
    </location>
</feature>